<dbReference type="EC" id="2.3.1.89" evidence="3"/>
<evidence type="ECO:0000313" key="4">
    <source>
        <dbReference type="Proteomes" id="UP000076079"/>
    </source>
</evidence>
<dbReference type="EMBL" id="CP015136">
    <property type="protein sequence ID" value="AMY12965.1"/>
    <property type="molecule type" value="Genomic_DNA"/>
</dbReference>
<dbReference type="Proteomes" id="UP000076079">
    <property type="component" value="Chromosome"/>
</dbReference>
<dbReference type="InterPro" id="IPR011004">
    <property type="entry name" value="Trimer_LpxA-like_sf"/>
</dbReference>
<dbReference type="PANTHER" id="PTHR23416">
    <property type="entry name" value="SIALIC ACID SYNTHASE-RELATED"/>
    <property type="match status" value="1"/>
</dbReference>
<dbReference type="SUPFAM" id="SSF51161">
    <property type="entry name" value="Trimeric LpxA-like enzymes"/>
    <property type="match status" value="1"/>
</dbReference>
<name>A0A143PW92_LUTPR</name>
<dbReference type="STRING" id="1855912.LuPra_06251"/>
<dbReference type="PANTHER" id="PTHR23416:SF23">
    <property type="entry name" value="ACETYLTRANSFERASE C18B11.09C-RELATED"/>
    <property type="match status" value="1"/>
</dbReference>
<comment type="similarity">
    <text evidence="1">Belongs to the transferase hexapeptide repeat family.</text>
</comment>
<dbReference type="RefSeq" id="WP_110174375.1">
    <property type="nucleotide sequence ID" value="NZ_CP015136.1"/>
</dbReference>
<dbReference type="AlphaFoldDB" id="A0A143PW92"/>
<dbReference type="InterPro" id="IPR001451">
    <property type="entry name" value="Hexapep"/>
</dbReference>
<keyword evidence="2 3" id="KW-0808">Transferase</keyword>
<keyword evidence="3" id="KW-0012">Acyltransferase</keyword>
<gene>
    <name evidence="3" type="primary">dapH</name>
    <name evidence="3" type="ORF">LuPra_06251</name>
</gene>
<sequence>MPERAIHGLFKRALQTLARVAPGAKSLRVTLHRWRGVTIGEGAWIGYDVILETSRPHLVRIGARSVISIRAMFVAHFRGAEGITVEDDVFIGPGAIILPNVTIGRGAVVTAGSVVSSSVPPMTVVQGNPARPIAMCGVTLAGDHTLAAFYRSLRPIKKAPRAER</sequence>
<evidence type="ECO:0000256" key="1">
    <source>
        <dbReference type="ARBA" id="ARBA00007274"/>
    </source>
</evidence>
<reference evidence="3 4" key="1">
    <citation type="journal article" date="2016" name="Genome Announc.">
        <title>First Complete Genome Sequence of a Subdivision 6 Acidobacterium Strain.</title>
        <authorList>
            <person name="Huang S."/>
            <person name="Vieira S."/>
            <person name="Bunk B."/>
            <person name="Riedel T."/>
            <person name="Sproer C."/>
            <person name="Overmann J."/>
        </authorList>
    </citation>
    <scope>NUCLEOTIDE SEQUENCE [LARGE SCALE GENOMIC DNA]</scope>
    <source>
        <strain evidence="4">DSM 100886 HEG_-6_39</strain>
    </source>
</reference>
<keyword evidence="4" id="KW-1185">Reference proteome</keyword>
<organism evidence="3 4">
    <name type="scientific">Luteitalea pratensis</name>
    <dbReference type="NCBI Taxonomy" id="1855912"/>
    <lineage>
        <taxon>Bacteria</taxon>
        <taxon>Pseudomonadati</taxon>
        <taxon>Acidobacteriota</taxon>
        <taxon>Vicinamibacteria</taxon>
        <taxon>Vicinamibacterales</taxon>
        <taxon>Vicinamibacteraceae</taxon>
        <taxon>Luteitalea</taxon>
    </lineage>
</organism>
<dbReference type="KEGG" id="abac:LuPra_06251"/>
<dbReference type="InterPro" id="IPR051159">
    <property type="entry name" value="Hexapeptide_acetyltransf"/>
</dbReference>
<dbReference type="Pfam" id="PF00132">
    <property type="entry name" value="Hexapep"/>
    <property type="match status" value="1"/>
</dbReference>
<accession>A0A143PW92</accession>
<evidence type="ECO:0000313" key="3">
    <source>
        <dbReference type="EMBL" id="AMY12965.1"/>
    </source>
</evidence>
<protein>
    <submittedName>
        <fullName evidence="3">2,3,4,5-tetrahydropyridine-2,6-dicarboxylate N-acetyltransferase</fullName>
        <ecNumber evidence="3">2.3.1.89</ecNumber>
    </submittedName>
</protein>
<dbReference type="Gene3D" id="2.160.10.10">
    <property type="entry name" value="Hexapeptide repeat proteins"/>
    <property type="match status" value="1"/>
</dbReference>
<dbReference type="CDD" id="cd04647">
    <property type="entry name" value="LbH_MAT_like"/>
    <property type="match status" value="1"/>
</dbReference>
<dbReference type="GO" id="GO:0047200">
    <property type="term" value="F:tetrahydrodipicolinate N-acetyltransferase activity"/>
    <property type="evidence" value="ECO:0007669"/>
    <property type="project" value="UniProtKB-EC"/>
</dbReference>
<dbReference type="OrthoDB" id="9801697at2"/>
<reference evidence="4" key="2">
    <citation type="submission" date="2016-04" db="EMBL/GenBank/DDBJ databases">
        <title>First Complete Genome Sequence of a Subdivision 6 Acidobacterium.</title>
        <authorList>
            <person name="Huang S."/>
            <person name="Vieira S."/>
            <person name="Bunk B."/>
            <person name="Riedel T."/>
            <person name="Sproeer C."/>
            <person name="Overmann J."/>
        </authorList>
    </citation>
    <scope>NUCLEOTIDE SEQUENCE [LARGE SCALE GENOMIC DNA]</scope>
    <source>
        <strain evidence="4">DSM 100886 HEG_-6_39</strain>
    </source>
</reference>
<evidence type="ECO:0000256" key="2">
    <source>
        <dbReference type="ARBA" id="ARBA00022679"/>
    </source>
</evidence>
<proteinExistence type="inferred from homology"/>
<dbReference type="GO" id="GO:0008374">
    <property type="term" value="F:O-acyltransferase activity"/>
    <property type="evidence" value="ECO:0007669"/>
    <property type="project" value="TreeGrafter"/>
</dbReference>